<dbReference type="AlphaFoldDB" id="A0A6P0UHE6"/>
<sequence length="118" mass="13612">METLTEQELHYLVMNIAGKELQKAGFEFLSVNSKLKKDPQFVCLKEKKLHFVVVKAVSHPNDPTQYDTIYMETIKEHALKFNARAYYVGVGISNAEDPLKPVYKNEKYVVRYSGLIEI</sequence>
<dbReference type="EMBL" id="JAABOO010000001">
    <property type="protein sequence ID" value="NER12427.1"/>
    <property type="molecule type" value="Genomic_DNA"/>
</dbReference>
<name>A0A6P0UHE6_9FLAO</name>
<evidence type="ECO:0000313" key="1">
    <source>
        <dbReference type="EMBL" id="NER12427.1"/>
    </source>
</evidence>
<dbReference type="RefSeq" id="WP_163605451.1">
    <property type="nucleotide sequence ID" value="NZ_JAABOO010000001.1"/>
</dbReference>
<dbReference type="Proteomes" id="UP000468581">
    <property type="component" value="Unassembled WGS sequence"/>
</dbReference>
<protein>
    <submittedName>
        <fullName evidence="1">Na(+)-translocating NADH-quinone reductase subunit F</fullName>
    </submittedName>
</protein>
<keyword evidence="2" id="KW-1185">Reference proteome</keyword>
<proteinExistence type="predicted"/>
<accession>A0A6P0UHE6</accession>
<comment type="caution">
    <text evidence="1">The sequence shown here is derived from an EMBL/GenBank/DDBJ whole genome shotgun (WGS) entry which is preliminary data.</text>
</comment>
<reference evidence="1 2" key="1">
    <citation type="submission" date="2020-01" db="EMBL/GenBank/DDBJ databases">
        <title>Leptobacterium flavescens.</title>
        <authorList>
            <person name="Wang G."/>
        </authorList>
    </citation>
    <scope>NUCLEOTIDE SEQUENCE [LARGE SCALE GENOMIC DNA]</scope>
    <source>
        <strain evidence="1 2">KCTC 22160</strain>
    </source>
</reference>
<organism evidence="1 2">
    <name type="scientific">Leptobacterium flavescens</name>
    <dbReference type="NCBI Taxonomy" id="472055"/>
    <lineage>
        <taxon>Bacteria</taxon>
        <taxon>Pseudomonadati</taxon>
        <taxon>Bacteroidota</taxon>
        <taxon>Flavobacteriia</taxon>
        <taxon>Flavobacteriales</taxon>
        <taxon>Flavobacteriaceae</taxon>
        <taxon>Leptobacterium</taxon>
    </lineage>
</organism>
<gene>
    <name evidence="1" type="ORF">GWK08_03160</name>
</gene>
<evidence type="ECO:0000313" key="2">
    <source>
        <dbReference type="Proteomes" id="UP000468581"/>
    </source>
</evidence>